<dbReference type="RefSeq" id="WP_155190345.1">
    <property type="nucleotide sequence ID" value="NZ_BAAAEA010000002.1"/>
</dbReference>
<comment type="caution">
    <text evidence="2">The sequence shown here is derived from an EMBL/GenBank/DDBJ whole genome shotgun (WGS) entry which is preliminary data.</text>
</comment>
<reference evidence="2 3" key="1">
    <citation type="submission" date="2017-05" db="EMBL/GenBank/DDBJ databases">
        <authorList>
            <person name="Varghese N."/>
            <person name="Submissions S."/>
        </authorList>
    </citation>
    <scope>NUCLEOTIDE SEQUENCE [LARGE SCALE GENOMIC DNA]</scope>
    <source>
        <strain evidence="2 3">DSM 15949</strain>
    </source>
</reference>
<protein>
    <submittedName>
        <fullName evidence="2">Uncharacterized protein</fullName>
    </submittedName>
</protein>
<dbReference type="EMBL" id="FXTT01000003">
    <property type="protein sequence ID" value="SMP22408.1"/>
    <property type="molecule type" value="Genomic_DNA"/>
</dbReference>
<dbReference type="Proteomes" id="UP001157914">
    <property type="component" value="Unassembled WGS sequence"/>
</dbReference>
<feature type="chain" id="PRO_5045777948" evidence="1">
    <location>
        <begin position="30"/>
        <end position="107"/>
    </location>
</feature>
<keyword evidence="3" id="KW-1185">Reference proteome</keyword>
<feature type="signal peptide" evidence="1">
    <location>
        <begin position="1"/>
        <end position="29"/>
    </location>
</feature>
<organism evidence="2 3">
    <name type="scientific">Roseibium denhamense</name>
    <dbReference type="NCBI Taxonomy" id="76305"/>
    <lineage>
        <taxon>Bacteria</taxon>
        <taxon>Pseudomonadati</taxon>
        <taxon>Pseudomonadota</taxon>
        <taxon>Alphaproteobacteria</taxon>
        <taxon>Hyphomicrobiales</taxon>
        <taxon>Stappiaceae</taxon>
        <taxon>Roseibium</taxon>
    </lineage>
</organism>
<name>A0ABY1NYY8_9HYPH</name>
<keyword evidence="1" id="KW-0732">Signal</keyword>
<gene>
    <name evidence="2" type="ORF">SAMN06265374_2167</name>
</gene>
<evidence type="ECO:0000256" key="1">
    <source>
        <dbReference type="SAM" id="SignalP"/>
    </source>
</evidence>
<sequence>MKPSATNTALLTALGIFLPLLIGSTLANAQSGRPDTRTMTCSAVQSFIQQQGGVVMRTGQNTFDRYVANKNFCYRQQFIYWESVASKDNAKCRVRRCSDTSPWLFYD</sequence>
<evidence type="ECO:0000313" key="3">
    <source>
        <dbReference type="Proteomes" id="UP001157914"/>
    </source>
</evidence>
<evidence type="ECO:0000313" key="2">
    <source>
        <dbReference type="EMBL" id="SMP22408.1"/>
    </source>
</evidence>
<accession>A0ABY1NYY8</accession>
<proteinExistence type="predicted"/>